<name>A0ABR1L1N0_9PEZI</name>
<keyword evidence="1" id="KW-0472">Membrane</keyword>
<organism evidence="2 3">
    <name type="scientific">Phyllosticta citriasiana</name>
    <dbReference type="NCBI Taxonomy" id="595635"/>
    <lineage>
        <taxon>Eukaryota</taxon>
        <taxon>Fungi</taxon>
        <taxon>Dikarya</taxon>
        <taxon>Ascomycota</taxon>
        <taxon>Pezizomycotina</taxon>
        <taxon>Dothideomycetes</taxon>
        <taxon>Dothideomycetes incertae sedis</taxon>
        <taxon>Botryosphaeriales</taxon>
        <taxon>Phyllostictaceae</taxon>
        <taxon>Phyllosticta</taxon>
    </lineage>
</organism>
<evidence type="ECO:0000313" key="3">
    <source>
        <dbReference type="Proteomes" id="UP001363622"/>
    </source>
</evidence>
<keyword evidence="1" id="KW-0812">Transmembrane</keyword>
<protein>
    <recommendedName>
        <fullName evidence="4">Secreted peptide</fullName>
    </recommendedName>
</protein>
<keyword evidence="1" id="KW-1133">Transmembrane helix</keyword>
<dbReference type="Proteomes" id="UP001363622">
    <property type="component" value="Unassembled WGS sequence"/>
</dbReference>
<keyword evidence="3" id="KW-1185">Reference proteome</keyword>
<evidence type="ECO:0000313" key="2">
    <source>
        <dbReference type="EMBL" id="KAK7524339.1"/>
    </source>
</evidence>
<sequence>MLASASLAVGAWRLHVFLVGLAADWLVSVRLRASLCSFFFSSLLFSRRTDGLIPHTHTHTHTHTHYCVCLSRVRYPAAVHTHTSLFRLSTLLLLLLLPLLGVNWLATDGRTDGRRNHACMGWRLA</sequence>
<evidence type="ECO:0000256" key="1">
    <source>
        <dbReference type="SAM" id="Phobius"/>
    </source>
</evidence>
<proteinExistence type="predicted"/>
<feature type="transmembrane region" description="Helical" evidence="1">
    <location>
        <begin position="85"/>
        <end position="106"/>
    </location>
</feature>
<accession>A0ABR1L1N0</accession>
<gene>
    <name evidence="2" type="ORF">IWZ03DRAFT_22800</name>
</gene>
<evidence type="ECO:0008006" key="4">
    <source>
        <dbReference type="Google" id="ProtNLM"/>
    </source>
</evidence>
<dbReference type="EMBL" id="JBBPHU010000001">
    <property type="protein sequence ID" value="KAK7524339.1"/>
    <property type="molecule type" value="Genomic_DNA"/>
</dbReference>
<reference evidence="2 3" key="1">
    <citation type="submission" date="2024-04" db="EMBL/GenBank/DDBJ databases">
        <title>Phyllosticta paracitricarpa is synonymous to the EU quarantine fungus P. citricarpa based on phylogenomic analyses.</title>
        <authorList>
            <consortium name="Lawrence Berkeley National Laboratory"/>
            <person name="Van Ingen-Buijs V.A."/>
            <person name="Van Westerhoven A.C."/>
            <person name="Haridas S."/>
            <person name="Skiadas P."/>
            <person name="Martin F."/>
            <person name="Groenewald J.Z."/>
            <person name="Crous P.W."/>
            <person name="Seidl M.F."/>
        </authorList>
    </citation>
    <scope>NUCLEOTIDE SEQUENCE [LARGE SCALE GENOMIC DNA]</scope>
    <source>
        <strain evidence="2 3">CBS 123371</strain>
    </source>
</reference>
<comment type="caution">
    <text evidence="2">The sequence shown here is derived from an EMBL/GenBank/DDBJ whole genome shotgun (WGS) entry which is preliminary data.</text>
</comment>